<feature type="compositionally biased region" description="Acidic residues" evidence="8">
    <location>
        <begin position="77"/>
        <end position="86"/>
    </location>
</feature>
<feature type="region of interest" description="Disordered" evidence="8">
    <location>
        <begin position="582"/>
        <end position="611"/>
    </location>
</feature>
<dbReference type="GO" id="GO:0005886">
    <property type="term" value="C:plasma membrane"/>
    <property type="evidence" value="ECO:0007669"/>
    <property type="project" value="TreeGrafter"/>
</dbReference>
<feature type="compositionally biased region" description="Basic and acidic residues" evidence="8">
    <location>
        <begin position="191"/>
        <end position="200"/>
    </location>
</feature>
<dbReference type="STRING" id="1305764.R9NYT6"/>
<keyword evidence="6 9" id="KW-1133">Transmembrane helix</keyword>
<keyword evidence="4 9" id="KW-0812">Transmembrane</keyword>
<evidence type="ECO:0000256" key="2">
    <source>
        <dbReference type="ARBA" id="ARBA00006175"/>
    </source>
</evidence>
<dbReference type="EMBL" id="DF238781">
    <property type="protein sequence ID" value="GAC93993.1"/>
    <property type="molecule type" value="Genomic_DNA"/>
</dbReference>
<organism evidence="10 11">
    <name type="scientific">Pseudozyma hubeiensis (strain SY62)</name>
    <name type="common">Yeast</name>
    <dbReference type="NCBI Taxonomy" id="1305764"/>
    <lineage>
        <taxon>Eukaryota</taxon>
        <taxon>Fungi</taxon>
        <taxon>Dikarya</taxon>
        <taxon>Basidiomycota</taxon>
        <taxon>Ustilaginomycotina</taxon>
        <taxon>Ustilaginomycetes</taxon>
        <taxon>Ustilaginales</taxon>
        <taxon>Ustilaginaceae</taxon>
        <taxon>Pseudozyma</taxon>
    </lineage>
</organism>
<feature type="region of interest" description="Disordered" evidence="8">
    <location>
        <begin position="1"/>
        <end position="124"/>
    </location>
</feature>
<evidence type="ECO:0000256" key="8">
    <source>
        <dbReference type="SAM" id="MobiDB-lite"/>
    </source>
</evidence>
<feature type="transmembrane region" description="Helical" evidence="9">
    <location>
        <begin position="423"/>
        <end position="442"/>
    </location>
</feature>
<dbReference type="FunFam" id="1.20.1080.10:FF:000014">
    <property type="entry name" value="Aquaporin 1"/>
    <property type="match status" value="1"/>
</dbReference>
<feature type="compositionally biased region" description="Basic and acidic residues" evidence="8">
    <location>
        <begin position="588"/>
        <end position="597"/>
    </location>
</feature>
<dbReference type="PANTHER" id="PTHR19139">
    <property type="entry name" value="AQUAPORIN TRANSPORTER"/>
    <property type="match status" value="1"/>
</dbReference>
<evidence type="ECO:0000256" key="1">
    <source>
        <dbReference type="ARBA" id="ARBA00004141"/>
    </source>
</evidence>
<comment type="subcellular location">
    <subcellularLocation>
        <location evidence="1">Membrane</location>
        <topology evidence="1">Multi-pass membrane protein</topology>
    </subcellularLocation>
</comment>
<keyword evidence="7 9" id="KW-0472">Membrane</keyword>
<dbReference type="GO" id="GO:0015250">
    <property type="term" value="F:water channel activity"/>
    <property type="evidence" value="ECO:0007669"/>
    <property type="project" value="TreeGrafter"/>
</dbReference>
<accession>R9NYT6</accession>
<sequence length="611" mass="65052">MGELDVGGRGGRRGEKSRRTKELYDAFAEGSDDEDDDQEGGASAGRGLLGRGRTDEPYRDDLDDETDGDRRFALHDEEPEEEDDADTTVASADDGKKGAAVTGAIVDIDDDEDERQSGGSVKPACTRSVKVTTTGLFRTDTSANLHLYPTANPEVPAAGTGVYDTSADRKAQAKNAQQSDSTDTAVAEAAGVKKSEEHKHGGLAVAPTGAPVPTGDGNPRQMVTQPSIFSLGEGESAQPAMLERRESILIEEQLPAFMQVDEKEHKHRHHYRAALRRRLELKNNAIAFVSEFVGTVLFLFFAFVIASQASNARAAGQNNGGATSLSQNGTVDTSALLYSSLGFGFSLAVNAWTFYRVSGGLFNPAVTLALFLTGTLGKFQLIHLTIAQYLGGIAAAAIADGLLPGRLNARTTLANGTGVAQGFFWEFFLTCQLILAIFLLAAEKHRGTFLAPVGIGLALFLAELAGTNYTGGSLNPARTLGPNAILGIFESYDWIYWIAPYCAAIFTSGFYTLLKYFQYESANIGQDSDDAKQVFKDAYGNVIGVLETMNASEFSFVKQTAMPAENEGTVVSGSGTEHGLTAAGMVKKSREDKEKAAAIDLGPNSVNNDVA</sequence>
<evidence type="ECO:0000256" key="4">
    <source>
        <dbReference type="ARBA" id="ARBA00022692"/>
    </source>
</evidence>
<protein>
    <submittedName>
        <fullName evidence="10">Aquaporin</fullName>
    </submittedName>
</protein>
<reference evidence="11" key="1">
    <citation type="journal article" date="2013" name="Genome Announc.">
        <title>Draft genome sequence of the basidiomycetous yeast-like fungus Pseudozyma hubeiensis SY62, which produces an abundant amount of the biosurfactant mannosylerythritol lipids.</title>
        <authorList>
            <person name="Konishi M."/>
            <person name="Hatada Y."/>
            <person name="Horiuchi J."/>
        </authorList>
    </citation>
    <scope>NUCLEOTIDE SEQUENCE [LARGE SCALE GENOMIC DNA]</scope>
    <source>
        <strain evidence="11">SY62</strain>
    </source>
</reference>
<dbReference type="InterPro" id="IPR000425">
    <property type="entry name" value="MIP"/>
</dbReference>
<feature type="region of interest" description="Disordered" evidence="8">
    <location>
        <begin position="190"/>
        <end position="219"/>
    </location>
</feature>
<evidence type="ECO:0000256" key="9">
    <source>
        <dbReference type="SAM" id="Phobius"/>
    </source>
</evidence>
<comment type="similarity">
    <text evidence="2">Belongs to the MIP/aquaporin (TC 1.A.8) family.</text>
</comment>
<dbReference type="SUPFAM" id="SSF81338">
    <property type="entry name" value="Aquaporin-like"/>
    <property type="match status" value="1"/>
</dbReference>
<evidence type="ECO:0000256" key="6">
    <source>
        <dbReference type="ARBA" id="ARBA00022989"/>
    </source>
</evidence>
<dbReference type="eggNOG" id="KOG0223">
    <property type="taxonomic scope" value="Eukaryota"/>
</dbReference>
<feature type="transmembrane region" description="Helical" evidence="9">
    <location>
        <begin position="285"/>
        <end position="306"/>
    </location>
</feature>
<evidence type="ECO:0000313" key="10">
    <source>
        <dbReference type="EMBL" id="GAC93993.1"/>
    </source>
</evidence>
<feature type="transmembrane region" description="Helical" evidence="9">
    <location>
        <begin position="361"/>
        <end position="379"/>
    </location>
</feature>
<evidence type="ECO:0000256" key="7">
    <source>
        <dbReference type="ARBA" id="ARBA00023136"/>
    </source>
</evidence>
<feature type="compositionally biased region" description="Acidic residues" evidence="8">
    <location>
        <begin position="30"/>
        <end position="39"/>
    </location>
</feature>
<evidence type="ECO:0000256" key="3">
    <source>
        <dbReference type="ARBA" id="ARBA00022448"/>
    </source>
</evidence>
<dbReference type="Proteomes" id="UP000014071">
    <property type="component" value="Unassembled WGS sequence"/>
</dbReference>
<feature type="transmembrane region" description="Helical" evidence="9">
    <location>
        <begin position="494"/>
        <end position="514"/>
    </location>
</feature>
<name>R9NYT6_PSEHS</name>
<keyword evidence="5" id="KW-0677">Repeat</keyword>
<dbReference type="GeneID" id="24106859"/>
<dbReference type="RefSeq" id="XP_012187580.1">
    <property type="nucleotide sequence ID" value="XM_012332190.1"/>
</dbReference>
<evidence type="ECO:0000256" key="5">
    <source>
        <dbReference type="ARBA" id="ARBA00022737"/>
    </source>
</evidence>
<dbReference type="Pfam" id="PF00230">
    <property type="entry name" value="MIP"/>
    <property type="match status" value="1"/>
</dbReference>
<feature type="transmembrane region" description="Helical" evidence="9">
    <location>
        <begin position="449"/>
        <end position="469"/>
    </location>
</feature>
<evidence type="ECO:0000313" key="11">
    <source>
        <dbReference type="Proteomes" id="UP000014071"/>
    </source>
</evidence>
<keyword evidence="3" id="KW-0813">Transport</keyword>
<dbReference type="PANTHER" id="PTHR19139:SF199">
    <property type="entry name" value="MIP17260P"/>
    <property type="match status" value="1"/>
</dbReference>
<dbReference type="HOGENOM" id="CLU_020019_13_0_1"/>
<keyword evidence="11" id="KW-1185">Reference proteome</keyword>
<dbReference type="Gene3D" id="1.20.1080.10">
    <property type="entry name" value="Glycerol uptake facilitator protein"/>
    <property type="match status" value="1"/>
</dbReference>
<dbReference type="AlphaFoldDB" id="R9NYT6"/>
<dbReference type="PRINTS" id="PR00783">
    <property type="entry name" value="MINTRINSICP"/>
</dbReference>
<dbReference type="InterPro" id="IPR034294">
    <property type="entry name" value="Aquaporin_transptr"/>
</dbReference>
<feature type="transmembrane region" description="Helical" evidence="9">
    <location>
        <begin position="386"/>
        <end position="403"/>
    </location>
</feature>
<proteinExistence type="inferred from homology"/>
<gene>
    <name evidence="10" type="ORF">PHSY_001562</name>
</gene>
<dbReference type="OrthoDB" id="3222at2759"/>
<dbReference type="InterPro" id="IPR023271">
    <property type="entry name" value="Aquaporin-like"/>
</dbReference>